<protein>
    <submittedName>
        <fullName evidence="5">Transcriptional regulator, LacI family</fullName>
    </submittedName>
</protein>
<dbReference type="PANTHER" id="PTHR30146">
    <property type="entry name" value="LACI-RELATED TRANSCRIPTIONAL REPRESSOR"/>
    <property type="match status" value="1"/>
</dbReference>
<dbReference type="SMART" id="SM00354">
    <property type="entry name" value="HTH_LACI"/>
    <property type="match status" value="1"/>
</dbReference>
<keyword evidence="6" id="KW-1185">Reference proteome</keyword>
<gene>
    <name evidence="5" type="ordered locus">Bamb_2736</name>
</gene>
<organism evidence="5 6">
    <name type="scientific">Burkholderia ambifaria (strain ATCC BAA-244 / DSM 16087 / CCUG 44356 / LMG 19182 / AMMD)</name>
    <name type="common">Burkholderia cepacia (strain AMMD)</name>
    <dbReference type="NCBI Taxonomy" id="339670"/>
    <lineage>
        <taxon>Bacteria</taxon>
        <taxon>Pseudomonadati</taxon>
        <taxon>Pseudomonadota</taxon>
        <taxon>Betaproteobacteria</taxon>
        <taxon>Burkholderiales</taxon>
        <taxon>Burkholderiaceae</taxon>
        <taxon>Burkholderia</taxon>
        <taxon>Burkholderia cepacia complex</taxon>
    </lineage>
</organism>
<dbReference type="Pfam" id="PF13407">
    <property type="entry name" value="Peripla_BP_4"/>
    <property type="match status" value="1"/>
</dbReference>
<dbReference type="AlphaFoldDB" id="Q0BC31"/>
<evidence type="ECO:0000256" key="2">
    <source>
        <dbReference type="ARBA" id="ARBA00023125"/>
    </source>
</evidence>
<dbReference type="EMBL" id="CP000440">
    <property type="protein sequence ID" value="ABI88292.1"/>
    <property type="molecule type" value="Genomic_DNA"/>
</dbReference>
<proteinExistence type="predicted"/>
<sequence>MATNNMETTMTDPSGPRWRKRTARFDEIAALAGVSTTTVDRVLNERGSVSAQARERVVAAARKLGVPRQLPDTRHGLLHVDVLLPDTDAPFFRRLQQALQRSLQMLDRRVVVHRTILPAADDERAAALIERPAYRRAALIVTARDTPRVRDALAGAIARGETVVTMVTDIGGGARVHYAGIDNYRAGRTAGYYIGRLAAHPGRVLLLGGRMGYRAHADRMAGCVDQLKEAFAALACDDAPVETLDQDDRCYRAVTNALHTYDDIVGIYNSGAGSAGIEAALRKAGAAGRVVWVGHEMIDLHRTYIEAGSMDIAIDQDPDGQAISALQHVLHACGIVDQPPPGDPVEFRVFCSANVRTSAYLQT</sequence>
<dbReference type="InterPro" id="IPR028082">
    <property type="entry name" value="Peripla_BP_I"/>
</dbReference>
<dbReference type="InterPro" id="IPR025997">
    <property type="entry name" value="SBP_2_dom"/>
</dbReference>
<name>Q0BC31_BURCM</name>
<keyword evidence="3" id="KW-0804">Transcription</keyword>
<dbReference type="InterPro" id="IPR000843">
    <property type="entry name" value="HTH_LacI"/>
</dbReference>
<dbReference type="Gene3D" id="1.10.260.40">
    <property type="entry name" value="lambda repressor-like DNA-binding domains"/>
    <property type="match status" value="1"/>
</dbReference>
<dbReference type="Pfam" id="PF00356">
    <property type="entry name" value="LacI"/>
    <property type="match status" value="1"/>
</dbReference>
<dbReference type="GO" id="GO:0003700">
    <property type="term" value="F:DNA-binding transcription factor activity"/>
    <property type="evidence" value="ECO:0007669"/>
    <property type="project" value="TreeGrafter"/>
</dbReference>
<evidence type="ECO:0000313" key="5">
    <source>
        <dbReference type="EMBL" id="ABI88292.1"/>
    </source>
</evidence>
<dbReference type="Proteomes" id="UP000000662">
    <property type="component" value="Chromosome 1"/>
</dbReference>
<evidence type="ECO:0000256" key="1">
    <source>
        <dbReference type="ARBA" id="ARBA00023015"/>
    </source>
</evidence>
<feature type="domain" description="HTH lacI-type" evidence="4">
    <location>
        <begin position="23"/>
        <end position="65"/>
    </location>
</feature>
<dbReference type="SUPFAM" id="SSF53822">
    <property type="entry name" value="Periplasmic binding protein-like I"/>
    <property type="match status" value="1"/>
</dbReference>
<dbReference type="SUPFAM" id="SSF47413">
    <property type="entry name" value="lambda repressor-like DNA-binding domains"/>
    <property type="match status" value="1"/>
</dbReference>
<dbReference type="PROSITE" id="PS50932">
    <property type="entry name" value="HTH_LACI_2"/>
    <property type="match status" value="1"/>
</dbReference>
<evidence type="ECO:0000256" key="3">
    <source>
        <dbReference type="ARBA" id="ARBA00023163"/>
    </source>
</evidence>
<keyword evidence="2" id="KW-0238">DNA-binding</keyword>
<evidence type="ECO:0000259" key="4">
    <source>
        <dbReference type="PROSITE" id="PS50932"/>
    </source>
</evidence>
<evidence type="ECO:0000313" key="6">
    <source>
        <dbReference type="Proteomes" id="UP000000662"/>
    </source>
</evidence>
<keyword evidence="1" id="KW-0805">Transcription regulation</keyword>
<accession>Q0BC31</accession>
<dbReference type="eggNOG" id="COG1879">
    <property type="taxonomic scope" value="Bacteria"/>
</dbReference>
<dbReference type="CDD" id="cd01392">
    <property type="entry name" value="HTH_LacI"/>
    <property type="match status" value="1"/>
</dbReference>
<dbReference type="CDD" id="cd06307">
    <property type="entry name" value="PBP1_sugar_binding"/>
    <property type="match status" value="1"/>
</dbReference>
<reference evidence="5" key="1">
    <citation type="submission" date="2009-01" db="EMBL/GenBank/DDBJ databases">
        <title>Complete sequence of Chromosome 1 of Burkholderia cepacia AMMD.</title>
        <authorList>
            <consortium name="US DOE Joint Genome Institute"/>
            <person name="Copeland A."/>
            <person name="Lucas S."/>
            <person name="Lapidus A."/>
            <person name="Barry K."/>
            <person name="Detter J.C."/>
            <person name="Glavina del Rio T."/>
            <person name="Hammon N."/>
            <person name="Israni S."/>
            <person name="Pitluck S."/>
            <person name="Bruce D."/>
            <person name="Chain P."/>
            <person name="Malfatti S."/>
            <person name="Shin M."/>
            <person name="Vergez L."/>
            <person name="Schmutz J."/>
            <person name="Larimer F."/>
            <person name="Land M."/>
            <person name="Hauser L."/>
            <person name="Kyrpides N."/>
            <person name="Kim E."/>
            <person name="Parke J."/>
            <person name="Coenye T."/>
            <person name="Konstantinidis K."/>
            <person name="Ramette A."/>
            <person name="Tiedje J."/>
            <person name="Richardson P."/>
        </authorList>
    </citation>
    <scope>NUCLEOTIDE SEQUENCE [LARGE SCALE GENOMIC DNA]</scope>
    <source>
        <strain evidence="5">AMMD</strain>
    </source>
</reference>
<dbReference type="GO" id="GO:0000976">
    <property type="term" value="F:transcription cis-regulatory region binding"/>
    <property type="evidence" value="ECO:0007669"/>
    <property type="project" value="TreeGrafter"/>
</dbReference>
<dbReference type="KEGG" id="bam:Bamb_2736"/>
<dbReference type="PANTHER" id="PTHR30146:SF152">
    <property type="entry name" value="TRANSCRIPTIONAL REGULATORY PROTEIN"/>
    <property type="match status" value="1"/>
</dbReference>
<dbReference type="Gene3D" id="3.40.50.2300">
    <property type="match status" value="2"/>
</dbReference>
<dbReference type="InterPro" id="IPR010982">
    <property type="entry name" value="Lambda_DNA-bd_dom_sf"/>
</dbReference>